<evidence type="ECO:0000259" key="1">
    <source>
        <dbReference type="Pfam" id="PF20008"/>
    </source>
</evidence>
<evidence type="ECO:0000313" key="3">
    <source>
        <dbReference type="Proteomes" id="UP000297975"/>
    </source>
</evidence>
<feature type="domain" description="DUF6429" evidence="1">
    <location>
        <begin position="2"/>
        <end position="76"/>
    </location>
</feature>
<name>A0A4Y8IV54_9BACI</name>
<evidence type="ECO:0000313" key="2">
    <source>
        <dbReference type="EMBL" id="TFB24069.1"/>
    </source>
</evidence>
<comment type="caution">
    <text evidence="2">The sequence shown here is derived from an EMBL/GenBank/DDBJ whole genome shotgun (WGS) entry which is preliminary data.</text>
</comment>
<proteinExistence type="predicted"/>
<reference evidence="2 3" key="1">
    <citation type="submission" date="2019-03" db="EMBL/GenBank/DDBJ databases">
        <authorList>
            <person name="He R.-H."/>
        </authorList>
    </citation>
    <scope>NUCLEOTIDE SEQUENCE [LARGE SCALE GENOMIC DNA]</scope>
    <source>
        <strain evidence="3">SH 714</strain>
    </source>
</reference>
<gene>
    <name evidence="2" type="ORF">E3U55_04455</name>
</gene>
<accession>A0A4Y8IV54</accession>
<dbReference type="RefSeq" id="WP_134339127.1">
    <property type="nucleotide sequence ID" value="NZ_SOPW01000003.1"/>
</dbReference>
<dbReference type="InterPro" id="IPR045489">
    <property type="entry name" value="DUF6429"/>
</dbReference>
<protein>
    <submittedName>
        <fullName evidence="2">Transposase</fullName>
    </submittedName>
</protein>
<dbReference type="EMBL" id="SOPW01000003">
    <property type="protein sequence ID" value="TFB24069.1"/>
    <property type="molecule type" value="Genomic_DNA"/>
</dbReference>
<dbReference type="Pfam" id="PF20008">
    <property type="entry name" value="DUF6429"/>
    <property type="match status" value="1"/>
</dbReference>
<sequence length="79" mass="9386">MDKKITELTLLLLYITSWKEDDLPNDMRRSWKGYPFEALNDLMDQDFIRGSYKAKSTYLTEEGIKEAEKLVEKYLSDDK</sequence>
<dbReference type="AlphaFoldDB" id="A0A4Y8IV54"/>
<organism evidence="2 3">
    <name type="scientific">Filobacillus milosensis</name>
    <dbReference type="NCBI Taxonomy" id="94137"/>
    <lineage>
        <taxon>Bacteria</taxon>
        <taxon>Bacillati</taxon>
        <taxon>Bacillota</taxon>
        <taxon>Bacilli</taxon>
        <taxon>Bacillales</taxon>
        <taxon>Bacillaceae</taxon>
        <taxon>Filobacillus</taxon>
    </lineage>
</organism>
<dbReference type="OrthoDB" id="9800962at2"/>
<keyword evidence="3" id="KW-1185">Reference proteome</keyword>
<dbReference type="Proteomes" id="UP000297975">
    <property type="component" value="Unassembled WGS sequence"/>
</dbReference>